<comment type="caution">
    <text evidence="13">The sequence shown here is derived from an EMBL/GenBank/DDBJ whole genome shotgun (WGS) entry which is preliminary data.</text>
</comment>
<dbReference type="InterPro" id="IPR001783">
    <property type="entry name" value="Lumazine-bd"/>
</dbReference>
<dbReference type="Proteomes" id="UP000031465">
    <property type="component" value="Unassembled WGS sequence"/>
</dbReference>
<feature type="domain" description="Lumazine-binding" evidence="12">
    <location>
        <begin position="97"/>
        <end position="194"/>
    </location>
</feature>
<dbReference type="NCBIfam" id="NF006767">
    <property type="entry name" value="PRK09289.1"/>
    <property type="match status" value="1"/>
</dbReference>
<accession>A0A0C1JYA5</accession>
<gene>
    <name evidence="13" type="primary">ribE</name>
    <name evidence="13" type="ORF">DB44_CO00270</name>
</gene>
<sequence length="199" mass="22028">MFTGLVEEVGCLTKIEKRGDGIRFQIGASKILEDIKIGDSINVSGCCLTVVEYFNQSFSCDLVAETLHRTYFHHLSIGDFVNLERAIKYSDRLGGHLVQGHIDDVGRIISYSTLEGGSYWVTIEFSPPLLRYVVHKGSITIDGVSLTIAEIGASHFSFAMIPHTGQCTILGRKGKGDLVNVEVDLMAKYIEKLMTPYHN</sequence>
<dbReference type="AlphaFoldDB" id="A0A0C1JYA5"/>
<comment type="catalytic activity">
    <reaction evidence="1">
        <text>2 6,7-dimethyl-8-(1-D-ribityl)lumazine + H(+) = 5-amino-6-(D-ribitylamino)uracil + riboflavin</text>
        <dbReference type="Rhea" id="RHEA:20772"/>
        <dbReference type="ChEBI" id="CHEBI:15378"/>
        <dbReference type="ChEBI" id="CHEBI:15934"/>
        <dbReference type="ChEBI" id="CHEBI:57986"/>
        <dbReference type="ChEBI" id="CHEBI:58201"/>
        <dbReference type="EC" id="2.5.1.9"/>
    </reaction>
</comment>
<comment type="subunit">
    <text evidence="4">Homotrimer.</text>
</comment>
<dbReference type="InterPro" id="IPR017938">
    <property type="entry name" value="Riboflavin_synthase-like_b-brl"/>
</dbReference>
<evidence type="ECO:0000256" key="11">
    <source>
        <dbReference type="PROSITE-ProRule" id="PRU00524"/>
    </source>
</evidence>
<evidence type="ECO:0000256" key="8">
    <source>
        <dbReference type="ARBA" id="ARBA00022679"/>
    </source>
</evidence>
<dbReference type="SUPFAM" id="SSF63380">
    <property type="entry name" value="Riboflavin synthase domain-like"/>
    <property type="match status" value="2"/>
</dbReference>
<evidence type="ECO:0000313" key="14">
    <source>
        <dbReference type="Proteomes" id="UP000031465"/>
    </source>
</evidence>
<name>A0A0C1JYA5_9BACT</name>
<feature type="repeat" description="Lumazine-binding" evidence="11">
    <location>
        <begin position="97"/>
        <end position="194"/>
    </location>
</feature>
<keyword evidence="7" id="KW-0686">Riboflavin biosynthesis</keyword>
<dbReference type="EC" id="2.5.1.9" evidence="5 10"/>
<evidence type="ECO:0000256" key="3">
    <source>
        <dbReference type="ARBA" id="ARBA00004887"/>
    </source>
</evidence>
<dbReference type="GO" id="GO:0004746">
    <property type="term" value="F:riboflavin synthase activity"/>
    <property type="evidence" value="ECO:0007669"/>
    <property type="project" value="UniProtKB-UniRule"/>
</dbReference>
<dbReference type="PATRIC" id="fig|362787.3.peg.967"/>
<proteinExistence type="predicted"/>
<dbReference type="NCBIfam" id="TIGR00187">
    <property type="entry name" value="ribE"/>
    <property type="match status" value="1"/>
</dbReference>
<feature type="domain" description="Lumazine-binding" evidence="12">
    <location>
        <begin position="1"/>
        <end position="96"/>
    </location>
</feature>
<evidence type="ECO:0000256" key="9">
    <source>
        <dbReference type="ARBA" id="ARBA00022737"/>
    </source>
</evidence>
<dbReference type="GO" id="GO:0009231">
    <property type="term" value="P:riboflavin biosynthetic process"/>
    <property type="evidence" value="ECO:0007669"/>
    <property type="project" value="UniProtKB-KW"/>
</dbReference>
<dbReference type="PROSITE" id="PS51177">
    <property type="entry name" value="LUMAZINE_BIND"/>
    <property type="match status" value="2"/>
</dbReference>
<dbReference type="PANTHER" id="PTHR21098:SF0">
    <property type="entry name" value="RIBOFLAVIN SYNTHASE"/>
    <property type="match status" value="1"/>
</dbReference>
<evidence type="ECO:0000256" key="7">
    <source>
        <dbReference type="ARBA" id="ARBA00022619"/>
    </source>
</evidence>
<evidence type="ECO:0000256" key="6">
    <source>
        <dbReference type="ARBA" id="ARBA00013950"/>
    </source>
</evidence>
<dbReference type="FunFam" id="2.40.30.20:FF:000004">
    <property type="entry name" value="Riboflavin synthase, alpha subunit"/>
    <property type="match status" value="1"/>
</dbReference>
<evidence type="ECO:0000259" key="12">
    <source>
        <dbReference type="PROSITE" id="PS51177"/>
    </source>
</evidence>
<feature type="repeat" description="Lumazine-binding" evidence="11">
    <location>
        <begin position="1"/>
        <end position="96"/>
    </location>
</feature>
<evidence type="ECO:0000256" key="5">
    <source>
        <dbReference type="ARBA" id="ARBA00012827"/>
    </source>
</evidence>
<evidence type="ECO:0000313" key="13">
    <source>
        <dbReference type="EMBL" id="KIC72157.1"/>
    </source>
</evidence>
<dbReference type="RefSeq" id="WP_039357985.1">
    <property type="nucleotide sequence ID" value="NZ_JSAN01000061.1"/>
</dbReference>
<dbReference type="Gene3D" id="2.40.30.20">
    <property type="match status" value="2"/>
</dbReference>
<reference evidence="13 14" key="1">
    <citation type="journal article" date="2014" name="Mol. Biol. Evol.">
        <title>Massive expansion of Ubiquitination-related gene families within the Chlamydiae.</title>
        <authorList>
            <person name="Domman D."/>
            <person name="Collingro A."/>
            <person name="Lagkouvardos I."/>
            <person name="Gehre L."/>
            <person name="Weinmaier T."/>
            <person name="Rattei T."/>
            <person name="Subtil A."/>
            <person name="Horn M."/>
        </authorList>
    </citation>
    <scope>NUCLEOTIDE SEQUENCE [LARGE SCALE GENOMIC DNA]</scope>
    <source>
        <strain evidence="13 14">EI2</strain>
    </source>
</reference>
<dbReference type="CDD" id="cd00402">
    <property type="entry name" value="Riboflavin_synthase_like"/>
    <property type="match status" value="1"/>
</dbReference>
<evidence type="ECO:0000256" key="2">
    <source>
        <dbReference type="ARBA" id="ARBA00002803"/>
    </source>
</evidence>
<evidence type="ECO:0000256" key="1">
    <source>
        <dbReference type="ARBA" id="ARBA00000968"/>
    </source>
</evidence>
<evidence type="ECO:0000256" key="4">
    <source>
        <dbReference type="ARBA" id="ARBA00011233"/>
    </source>
</evidence>
<dbReference type="InterPro" id="IPR023366">
    <property type="entry name" value="ATP_synth_asu-like_sf"/>
</dbReference>
<keyword evidence="8 13" id="KW-0808">Transferase</keyword>
<comment type="function">
    <text evidence="2">Catalyzes the dismutation of two molecules of 6,7-dimethyl-8-ribityllumazine, resulting in the formation of riboflavin and 5-amino-6-(D-ribitylamino)uracil.</text>
</comment>
<dbReference type="FunFam" id="2.40.30.20:FF:000003">
    <property type="entry name" value="Riboflavin synthase, alpha subunit"/>
    <property type="match status" value="1"/>
</dbReference>
<evidence type="ECO:0000256" key="10">
    <source>
        <dbReference type="NCBIfam" id="TIGR00187"/>
    </source>
</evidence>
<dbReference type="EMBL" id="JSAN01000061">
    <property type="protein sequence ID" value="KIC72157.1"/>
    <property type="molecule type" value="Genomic_DNA"/>
</dbReference>
<dbReference type="Pfam" id="PF00677">
    <property type="entry name" value="Lum_binding"/>
    <property type="match status" value="2"/>
</dbReference>
<dbReference type="PIRSF" id="PIRSF000498">
    <property type="entry name" value="Riboflavin_syn_A"/>
    <property type="match status" value="1"/>
</dbReference>
<dbReference type="PANTHER" id="PTHR21098">
    <property type="entry name" value="RIBOFLAVIN SYNTHASE ALPHA CHAIN"/>
    <property type="match status" value="1"/>
</dbReference>
<keyword evidence="9" id="KW-0677">Repeat</keyword>
<organism evidence="13 14">
    <name type="scientific">Candidatus Protochlamydia amoebophila</name>
    <dbReference type="NCBI Taxonomy" id="362787"/>
    <lineage>
        <taxon>Bacteria</taxon>
        <taxon>Pseudomonadati</taxon>
        <taxon>Chlamydiota</taxon>
        <taxon>Chlamydiia</taxon>
        <taxon>Parachlamydiales</taxon>
        <taxon>Parachlamydiaceae</taxon>
        <taxon>Candidatus Protochlamydia</taxon>
    </lineage>
</organism>
<protein>
    <recommendedName>
        <fullName evidence="6 10">Riboflavin synthase</fullName>
        <ecNumber evidence="5 10">2.5.1.9</ecNumber>
    </recommendedName>
</protein>
<comment type="pathway">
    <text evidence="3">Cofactor biosynthesis; riboflavin biosynthesis; riboflavin from 2-hydroxy-3-oxobutyl phosphate and 5-amino-6-(D-ribitylamino)uracil: step 2/2.</text>
</comment>
<dbReference type="InterPro" id="IPR026017">
    <property type="entry name" value="Lumazine-bd_dom"/>
</dbReference>